<feature type="domain" description="Leucine-binding protein" evidence="5">
    <location>
        <begin position="67"/>
        <end position="223"/>
    </location>
</feature>
<protein>
    <submittedName>
        <fullName evidence="6">Branched-chain amino acid ABC transporter substrate-binding protein</fullName>
    </submittedName>
</protein>
<evidence type="ECO:0000259" key="5">
    <source>
        <dbReference type="Pfam" id="PF13458"/>
    </source>
</evidence>
<organism evidence="6 7">
    <name type="scientific">Methylocella silvestris</name>
    <dbReference type="NCBI Taxonomy" id="199596"/>
    <lineage>
        <taxon>Bacteria</taxon>
        <taxon>Pseudomonadati</taxon>
        <taxon>Pseudomonadota</taxon>
        <taxon>Alphaproteobacteria</taxon>
        <taxon>Hyphomicrobiales</taxon>
        <taxon>Beijerinckiaceae</taxon>
        <taxon>Methylocella</taxon>
    </lineage>
</organism>
<feature type="signal peptide" evidence="4">
    <location>
        <begin position="1"/>
        <end position="28"/>
    </location>
</feature>
<accession>A0A2J7TMS6</accession>
<dbReference type="CDD" id="cd06268">
    <property type="entry name" value="PBP1_ABC_transporter_LIVBP-like"/>
    <property type="match status" value="1"/>
</dbReference>
<feature type="chain" id="PRO_5014392891" evidence="4">
    <location>
        <begin position="29"/>
        <end position="412"/>
    </location>
</feature>
<dbReference type="InterPro" id="IPR028081">
    <property type="entry name" value="Leu-bd"/>
</dbReference>
<evidence type="ECO:0000313" key="6">
    <source>
        <dbReference type="EMBL" id="PNG28073.1"/>
    </source>
</evidence>
<dbReference type="AlphaFoldDB" id="A0A2J7TMS6"/>
<dbReference type="PANTHER" id="PTHR30483:SF6">
    <property type="entry name" value="PERIPLASMIC BINDING PROTEIN OF ABC TRANSPORTER FOR NATURAL AMINO ACIDS"/>
    <property type="match status" value="1"/>
</dbReference>
<evidence type="ECO:0000256" key="3">
    <source>
        <dbReference type="ARBA" id="ARBA00022970"/>
    </source>
</evidence>
<dbReference type="OrthoDB" id="5341635at2"/>
<dbReference type="Pfam" id="PF13458">
    <property type="entry name" value="Peripla_BP_6"/>
    <property type="match status" value="1"/>
</dbReference>
<dbReference type="Proteomes" id="UP000236286">
    <property type="component" value="Unassembled WGS sequence"/>
</dbReference>
<dbReference type="SUPFAM" id="SSF53822">
    <property type="entry name" value="Periplasmic binding protein-like I"/>
    <property type="match status" value="1"/>
</dbReference>
<comment type="similarity">
    <text evidence="1">Belongs to the leucine-binding protein family.</text>
</comment>
<dbReference type="GO" id="GO:0006865">
    <property type="term" value="P:amino acid transport"/>
    <property type="evidence" value="ECO:0007669"/>
    <property type="project" value="UniProtKB-KW"/>
</dbReference>
<keyword evidence="3" id="KW-0813">Transport</keyword>
<comment type="caution">
    <text evidence="6">The sequence shown here is derived from an EMBL/GenBank/DDBJ whole genome shotgun (WGS) entry which is preliminary data.</text>
</comment>
<dbReference type="InterPro" id="IPR051010">
    <property type="entry name" value="BCAA_transport"/>
</dbReference>
<dbReference type="InterPro" id="IPR028082">
    <property type="entry name" value="Peripla_BP_I"/>
</dbReference>
<dbReference type="Gene3D" id="3.40.50.2300">
    <property type="match status" value="2"/>
</dbReference>
<keyword evidence="3" id="KW-0029">Amino-acid transport</keyword>
<gene>
    <name evidence="6" type="ORF">CR492_03365</name>
</gene>
<keyword evidence="2 4" id="KW-0732">Signal</keyword>
<sequence length="412" mass="45078">MQKGRKTVRSLWVGCAFALLVASLWAFAATAAPQTGGAAAPLNVKIGVIRAIHSRDTISILDIPAEDDGVAGARLAIEDNNTTGKFLNQTFEIADVKLKEGEDPVVALNALVDQGIGLILADVPAAQLLALADAARGKNVLLFNVGAPEDSLREEDCRANVIHVGPTHSMLADGLAQYLVWKRWPRWFLIKGSHPQDELFAAALRRSAKKFGAKIVEERVYEDTEGGRRSDSGSVQTQRLIPTATQSAPAYDVLVAADESDVFAGYLPYRNYDPRPVVGSAGLKPTSWDATHEQWGAIQLQNRFYKLASRRMNERDNQAWVAARIIGEAATRTGSNDPKTLRDYIVGPEFSIAAFKGQKQTLRTWNQQLRQPILLGDGRMIVSVSPQEGFLHQTSELDTLGLDQPETKCKLR</sequence>
<evidence type="ECO:0000256" key="2">
    <source>
        <dbReference type="ARBA" id="ARBA00022729"/>
    </source>
</evidence>
<proteinExistence type="inferred from homology"/>
<dbReference type="NCBIfam" id="TIGR03863">
    <property type="entry name" value="PQQ_ABC_bind"/>
    <property type="match status" value="1"/>
</dbReference>
<name>A0A2J7TMS6_METSI</name>
<dbReference type="InterPro" id="IPR022478">
    <property type="entry name" value="ABC_transptr_sub-bd_PQQ"/>
</dbReference>
<dbReference type="EMBL" id="PDZR01000001">
    <property type="protein sequence ID" value="PNG28073.1"/>
    <property type="molecule type" value="Genomic_DNA"/>
</dbReference>
<evidence type="ECO:0000256" key="4">
    <source>
        <dbReference type="SAM" id="SignalP"/>
    </source>
</evidence>
<evidence type="ECO:0000313" key="7">
    <source>
        <dbReference type="Proteomes" id="UP000236286"/>
    </source>
</evidence>
<dbReference type="PANTHER" id="PTHR30483">
    <property type="entry name" value="LEUCINE-SPECIFIC-BINDING PROTEIN"/>
    <property type="match status" value="1"/>
</dbReference>
<reference evidence="6 7" key="1">
    <citation type="submission" date="2017-10" db="EMBL/GenBank/DDBJ databases">
        <title>Genome announcement of Methylocella silvestris TVC from permafrost.</title>
        <authorList>
            <person name="Wang J."/>
            <person name="Geng K."/>
            <person name="Ul-Haque F."/>
            <person name="Crombie A.T."/>
            <person name="Street L.E."/>
            <person name="Wookey P.A."/>
            <person name="Murrell J.C."/>
            <person name="Pratscher J."/>
        </authorList>
    </citation>
    <scope>NUCLEOTIDE SEQUENCE [LARGE SCALE GENOMIC DNA]</scope>
    <source>
        <strain evidence="6 7">TVC</strain>
    </source>
</reference>
<evidence type="ECO:0000256" key="1">
    <source>
        <dbReference type="ARBA" id="ARBA00010062"/>
    </source>
</evidence>